<evidence type="ECO:0000313" key="9">
    <source>
        <dbReference type="Proteomes" id="UP000813420"/>
    </source>
</evidence>
<dbReference type="Gene3D" id="3.20.20.70">
    <property type="entry name" value="Aldolase class I"/>
    <property type="match status" value="1"/>
</dbReference>
<keyword evidence="4" id="KW-0479">Metal-binding</keyword>
<protein>
    <submittedName>
        <fullName evidence="8">Anaerobic ribonucleoside-triphosphate reductase activating protein</fullName>
    </submittedName>
</protein>
<dbReference type="AlphaFoldDB" id="A0A9D2VYU9"/>
<proteinExistence type="predicted"/>
<gene>
    <name evidence="8" type="ORF">K8V39_09490</name>
</gene>
<dbReference type="SFLD" id="SFLDS00029">
    <property type="entry name" value="Radical_SAM"/>
    <property type="match status" value="1"/>
</dbReference>
<evidence type="ECO:0000256" key="5">
    <source>
        <dbReference type="ARBA" id="ARBA00023004"/>
    </source>
</evidence>
<reference evidence="8" key="2">
    <citation type="submission" date="2021-09" db="EMBL/GenBank/DDBJ databases">
        <authorList>
            <person name="Gilroy R."/>
        </authorList>
    </citation>
    <scope>NUCLEOTIDE SEQUENCE</scope>
    <source>
        <strain evidence="8">USAMLcec4-12693</strain>
    </source>
</reference>
<dbReference type="PROSITE" id="PS51918">
    <property type="entry name" value="RADICAL_SAM"/>
    <property type="match status" value="1"/>
</dbReference>
<dbReference type="Pfam" id="PF04055">
    <property type="entry name" value="Radical_SAM"/>
    <property type="match status" value="1"/>
</dbReference>
<name>A0A9D2VYU9_9FIRM</name>
<dbReference type="PANTHER" id="PTHR30352:SF13">
    <property type="entry name" value="GLYCYL-RADICAL ENZYME ACTIVATING ENZYME YJJW-RELATED"/>
    <property type="match status" value="1"/>
</dbReference>
<evidence type="ECO:0000256" key="6">
    <source>
        <dbReference type="ARBA" id="ARBA00023014"/>
    </source>
</evidence>
<evidence type="ECO:0000256" key="2">
    <source>
        <dbReference type="ARBA" id="ARBA00022485"/>
    </source>
</evidence>
<evidence type="ECO:0000259" key="7">
    <source>
        <dbReference type="PROSITE" id="PS51918"/>
    </source>
</evidence>
<reference evidence="8" key="1">
    <citation type="journal article" date="2021" name="PeerJ">
        <title>Extensive microbial diversity within the chicken gut microbiome revealed by metagenomics and culture.</title>
        <authorList>
            <person name="Gilroy R."/>
            <person name="Ravi A."/>
            <person name="Getino M."/>
            <person name="Pursley I."/>
            <person name="Horton D.L."/>
            <person name="Alikhan N.F."/>
            <person name="Baker D."/>
            <person name="Gharbi K."/>
            <person name="Hall N."/>
            <person name="Watson M."/>
            <person name="Adriaenssens E.M."/>
            <person name="Foster-Nyarko E."/>
            <person name="Jarju S."/>
            <person name="Secka A."/>
            <person name="Antonio M."/>
            <person name="Oren A."/>
            <person name="Chaudhuri R.R."/>
            <person name="La Ragione R."/>
            <person name="Hildebrand F."/>
            <person name="Pallen M.J."/>
        </authorList>
    </citation>
    <scope>NUCLEOTIDE SEQUENCE</scope>
    <source>
        <strain evidence="8">USAMLcec4-12693</strain>
    </source>
</reference>
<dbReference type="InterPro" id="IPR058240">
    <property type="entry name" value="rSAM_sf"/>
</dbReference>
<keyword evidence="6" id="KW-0411">Iron-sulfur</keyword>
<dbReference type="GO" id="GO:0003824">
    <property type="term" value="F:catalytic activity"/>
    <property type="evidence" value="ECO:0007669"/>
    <property type="project" value="InterPro"/>
</dbReference>
<dbReference type="SUPFAM" id="SSF102114">
    <property type="entry name" value="Radical SAM enzymes"/>
    <property type="match status" value="1"/>
</dbReference>
<evidence type="ECO:0000256" key="4">
    <source>
        <dbReference type="ARBA" id="ARBA00022723"/>
    </source>
</evidence>
<evidence type="ECO:0000256" key="3">
    <source>
        <dbReference type="ARBA" id="ARBA00022691"/>
    </source>
</evidence>
<organism evidence="8 9">
    <name type="scientific">Merdimonas faecis</name>
    <dbReference type="NCBI Taxonomy" id="1653435"/>
    <lineage>
        <taxon>Bacteria</taxon>
        <taxon>Bacillati</taxon>
        <taxon>Bacillota</taxon>
        <taxon>Clostridia</taxon>
        <taxon>Lachnospirales</taxon>
        <taxon>Lachnospiraceae</taxon>
        <taxon>Merdimonas</taxon>
    </lineage>
</organism>
<sequence>MLIQGLQKLTLLDYPGKVACTVFTAGCNFRCPFCHNAPLVIDTHRNPEISLKEIYQFLEKRKGILDGVCVSGGEPLIQHGIEIFLENLKRMGYAVKLDTNGSFPDKLKKIVEEGLVDYVAMDVKNSRENYGRTIGIEGYDTRNVEKSVGYLLSDAVDYEFRTTVVREFHQRSDFEAIGRWIKGAKRYYLQQFQDSGDLIRPGLHAYNDNIMRQALDVVKAYVPSAELRGI</sequence>
<comment type="caution">
    <text evidence="8">The sequence shown here is derived from an EMBL/GenBank/DDBJ whole genome shotgun (WGS) entry which is preliminary data.</text>
</comment>
<evidence type="ECO:0000256" key="1">
    <source>
        <dbReference type="ARBA" id="ARBA00001966"/>
    </source>
</evidence>
<dbReference type="Proteomes" id="UP000813420">
    <property type="component" value="Unassembled WGS sequence"/>
</dbReference>
<keyword evidence="2" id="KW-0004">4Fe-4S</keyword>
<comment type="cofactor">
    <cofactor evidence="1">
        <name>[4Fe-4S] cluster</name>
        <dbReference type="ChEBI" id="CHEBI:49883"/>
    </cofactor>
</comment>
<evidence type="ECO:0000313" key="8">
    <source>
        <dbReference type="EMBL" id="HJH50484.1"/>
    </source>
</evidence>
<dbReference type="InterPro" id="IPR013785">
    <property type="entry name" value="Aldolase_TIM"/>
</dbReference>
<dbReference type="PANTHER" id="PTHR30352">
    <property type="entry name" value="PYRUVATE FORMATE-LYASE-ACTIVATING ENZYME"/>
    <property type="match status" value="1"/>
</dbReference>
<feature type="domain" description="Radical SAM core" evidence="7">
    <location>
        <begin position="13"/>
        <end position="230"/>
    </location>
</feature>
<dbReference type="RefSeq" id="WP_070090214.1">
    <property type="nucleotide sequence ID" value="NZ_CABMJS010000035.1"/>
</dbReference>
<dbReference type="InterPro" id="IPR007197">
    <property type="entry name" value="rSAM"/>
</dbReference>
<dbReference type="OrthoDB" id="9782387at2"/>
<dbReference type="InterPro" id="IPR034457">
    <property type="entry name" value="Organic_radical-activating"/>
</dbReference>
<accession>A0A9D2VYU9</accession>
<dbReference type="GO" id="GO:0046872">
    <property type="term" value="F:metal ion binding"/>
    <property type="evidence" value="ECO:0007669"/>
    <property type="project" value="UniProtKB-KW"/>
</dbReference>
<dbReference type="InterPro" id="IPR012840">
    <property type="entry name" value="NrdG2"/>
</dbReference>
<dbReference type="NCBIfam" id="TIGR02495">
    <property type="entry name" value="NrdG2"/>
    <property type="match status" value="1"/>
</dbReference>
<keyword evidence="3" id="KW-0949">S-adenosyl-L-methionine</keyword>
<dbReference type="SFLD" id="SFLDG01094">
    <property type="entry name" value="Uncharacterised_Radical_SAM_Su"/>
    <property type="match status" value="1"/>
</dbReference>
<dbReference type="CDD" id="cd01335">
    <property type="entry name" value="Radical_SAM"/>
    <property type="match status" value="1"/>
</dbReference>
<dbReference type="GO" id="GO:0051539">
    <property type="term" value="F:4 iron, 4 sulfur cluster binding"/>
    <property type="evidence" value="ECO:0007669"/>
    <property type="project" value="UniProtKB-KW"/>
</dbReference>
<dbReference type="EMBL" id="DYXE01000080">
    <property type="protein sequence ID" value="HJH50484.1"/>
    <property type="molecule type" value="Genomic_DNA"/>
</dbReference>
<keyword evidence="5" id="KW-0408">Iron</keyword>